<dbReference type="Proteomes" id="UP001163036">
    <property type="component" value="Plasmid pVP-16-VB00198-1"/>
</dbReference>
<protein>
    <recommendedName>
        <fullName evidence="1">RNase H type-1 domain-containing protein</fullName>
    </recommendedName>
</protein>
<dbReference type="Gene3D" id="3.30.420.10">
    <property type="entry name" value="Ribonuclease H-like superfamily/Ribonuclease H"/>
    <property type="match status" value="1"/>
</dbReference>
<proteinExistence type="predicted"/>
<dbReference type="RefSeq" id="WP_053312608.1">
    <property type="nucleotide sequence ID" value="NZ_CP062152.1"/>
</dbReference>
<dbReference type="SUPFAM" id="SSF53098">
    <property type="entry name" value="Ribonuclease H-like"/>
    <property type="match status" value="1"/>
</dbReference>
<organism evidence="2 3">
    <name type="scientific">Vibrio parahaemolyticus</name>
    <dbReference type="NCBI Taxonomy" id="670"/>
    <lineage>
        <taxon>Bacteria</taxon>
        <taxon>Pseudomonadati</taxon>
        <taxon>Pseudomonadota</taxon>
        <taxon>Gammaproteobacteria</taxon>
        <taxon>Vibrionales</taxon>
        <taxon>Vibrionaceae</taxon>
        <taxon>Vibrio</taxon>
    </lineage>
</organism>
<evidence type="ECO:0000259" key="1">
    <source>
        <dbReference type="Pfam" id="PF00075"/>
    </source>
</evidence>
<name>A0AA46UPZ9_VIBPH</name>
<accession>A0AA46UPZ9</accession>
<reference evidence="2" key="1">
    <citation type="submission" date="2022-05" db="EMBL/GenBank/DDBJ databases">
        <title>Megaplasmid of Vibrio parahaemolyticus.</title>
        <authorList>
            <person name="Strauch E."/>
            <person name="Borowiak M."/>
        </authorList>
    </citation>
    <scope>NUCLEOTIDE SEQUENCE</scope>
    <source>
        <strain evidence="2">16-VB00198</strain>
        <plasmid evidence="2">pVP-16-VB00198-1</plasmid>
    </source>
</reference>
<dbReference type="GO" id="GO:0004523">
    <property type="term" value="F:RNA-DNA hybrid ribonuclease activity"/>
    <property type="evidence" value="ECO:0007669"/>
    <property type="project" value="InterPro"/>
</dbReference>
<sequence length="388" mass="44587">MRKAFILCDGSYDSNWRIGTCAFSLVYNGETIRMTERLSNFDNATQCEFSGIEMAFKLLKDKLEKESESSALDEVHVFTDSDKAVEFITKGRYASKKEKELYAPFRNKVLTHKSITKKISFHVLKSHVHESKANHIESKHNEIDELARKELNSFREDLINPDHQGSGYAGVILTNDRSPAKATEMFRLGYMLAHNGYKVRAYGTLPKVKHKSFTDSLYHRPNDFSDHPFYKGFMHCCSKKDYSTKPAIETINSGETPVFKNRSQQNSDGCEGLDACLYFKINSFYESRSDIDLNDKKAFRAGAVIRTMLGKNEFNNRMSLLSINKRAELPSEFVISFEQNTEKTKILDSLSELVGIPAYYSYEELKVDFTHLDEQHLRKKTSHPQLDH</sequence>
<gene>
    <name evidence="2" type="ORF">M5598_27800</name>
</gene>
<keyword evidence="2" id="KW-0614">Plasmid</keyword>
<geneLocation type="plasmid" evidence="2 3">
    <name>pVP-16-VB00198-1</name>
</geneLocation>
<dbReference type="InterPro" id="IPR002156">
    <property type="entry name" value="RNaseH_domain"/>
</dbReference>
<dbReference type="InterPro" id="IPR036397">
    <property type="entry name" value="RNaseH_sf"/>
</dbReference>
<dbReference type="GO" id="GO:0003676">
    <property type="term" value="F:nucleic acid binding"/>
    <property type="evidence" value="ECO:0007669"/>
    <property type="project" value="InterPro"/>
</dbReference>
<evidence type="ECO:0000313" key="3">
    <source>
        <dbReference type="Proteomes" id="UP001163036"/>
    </source>
</evidence>
<dbReference type="Pfam" id="PF00075">
    <property type="entry name" value="RNase_H"/>
    <property type="match status" value="1"/>
</dbReference>
<evidence type="ECO:0000313" key="2">
    <source>
        <dbReference type="EMBL" id="UYV29788.1"/>
    </source>
</evidence>
<dbReference type="EMBL" id="CP097357">
    <property type="protein sequence ID" value="UYV29788.1"/>
    <property type="molecule type" value="Genomic_DNA"/>
</dbReference>
<feature type="domain" description="RNase H type-1" evidence="1">
    <location>
        <begin position="5"/>
        <end position="150"/>
    </location>
</feature>
<dbReference type="AlphaFoldDB" id="A0AA46UPZ9"/>
<dbReference type="InterPro" id="IPR012337">
    <property type="entry name" value="RNaseH-like_sf"/>
</dbReference>